<organism evidence="8 9">
    <name type="scientific">Kalanchoe fedtschenkoi</name>
    <name type="common">Lavender scallops</name>
    <name type="synonym">South American air plant</name>
    <dbReference type="NCBI Taxonomy" id="63787"/>
    <lineage>
        <taxon>Eukaryota</taxon>
        <taxon>Viridiplantae</taxon>
        <taxon>Streptophyta</taxon>
        <taxon>Embryophyta</taxon>
        <taxon>Tracheophyta</taxon>
        <taxon>Spermatophyta</taxon>
        <taxon>Magnoliopsida</taxon>
        <taxon>eudicotyledons</taxon>
        <taxon>Gunneridae</taxon>
        <taxon>Pentapetalae</taxon>
        <taxon>Saxifragales</taxon>
        <taxon>Crassulaceae</taxon>
        <taxon>Kalanchoe</taxon>
    </lineage>
</organism>
<dbReference type="Pfam" id="PF04770">
    <property type="entry name" value="ZF-HD_dimer"/>
    <property type="match status" value="1"/>
</dbReference>
<dbReference type="AlphaFoldDB" id="A0A7N0T6C8"/>
<proteinExistence type="predicted"/>
<feature type="compositionally biased region" description="Polar residues" evidence="6">
    <location>
        <begin position="9"/>
        <end position="30"/>
    </location>
</feature>
<keyword evidence="9" id="KW-1185">Reference proteome</keyword>
<dbReference type="GO" id="GO:0005634">
    <property type="term" value="C:nucleus"/>
    <property type="evidence" value="ECO:0007669"/>
    <property type="project" value="TreeGrafter"/>
</dbReference>
<evidence type="ECO:0000259" key="7">
    <source>
        <dbReference type="PROSITE" id="PS51523"/>
    </source>
</evidence>
<reference evidence="8" key="1">
    <citation type="submission" date="2021-01" db="UniProtKB">
        <authorList>
            <consortium name="EnsemblPlants"/>
        </authorList>
    </citation>
    <scope>IDENTIFICATION</scope>
</reference>
<evidence type="ECO:0000256" key="6">
    <source>
        <dbReference type="SAM" id="MobiDB-lite"/>
    </source>
</evidence>
<dbReference type="Gramene" id="Kaladp0024s0337.1.v1.1">
    <property type="protein sequence ID" value="Kaladp0024s0337.1.v1.1.CDS.1"/>
    <property type="gene ID" value="Kaladp0024s0337.v1.1"/>
</dbReference>
<accession>A0A7N0T6C8</accession>
<evidence type="ECO:0000256" key="1">
    <source>
        <dbReference type="ARBA" id="ARBA00004496"/>
    </source>
</evidence>
<dbReference type="GO" id="GO:0000976">
    <property type="term" value="F:transcription cis-regulatory region binding"/>
    <property type="evidence" value="ECO:0007669"/>
    <property type="project" value="TreeGrafter"/>
</dbReference>
<protein>
    <recommendedName>
        <fullName evidence="7">ZF-HD dimerization-type domain-containing protein</fullName>
    </recommendedName>
</protein>
<keyword evidence="4" id="KW-0863">Zinc-finger</keyword>
<evidence type="ECO:0000256" key="3">
    <source>
        <dbReference type="ARBA" id="ARBA00022723"/>
    </source>
</evidence>
<keyword evidence="5" id="KW-0862">Zinc</keyword>
<dbReference type="PROSITE" id="PS51523">
    <property type="entry name" value="ZF_HD_DIMER"/>
    <property type="match status" value="1"/>
</dbReference>
<keyword evidence="2" id="KW-0963">Cytoplasm</keyword>
<evidence type="ECO:0000256" key="5">
    <source>
        <dbReference type="ARBA" id="ARBA00022833"/>
    </source>
</evidence>
<evidence type="ECO:0000313" key="8">
    <source>
        <dbReference type="EnsemblPlants" id="Kaladp0024s0337.1.v1.1.CDS.1"/>
    </source>
</evidence>
<comment type="subcellular location">
    <subcellularLocation>
        <location evidence="1">Cytoplasm</location>
    </subcellularLocation>
</comment>
<keyword evidence="3" id="KW-0479">Metal-binding</keyword>
<evidence type="ECO:0000256" key="2">
    <source>
        <dbReference type="ARBA" id="ARBA00022490"/>
    </source>
</evidence>
<sequence length="109" mass="11664">MSGRRADQGRSNGAHQGFNNGSVSNAANNMPVSSTSIRYMECQRNQAVVVGGFAVDGCREFMATGQEGTAEALICAACTCHRSFHRRVEIHQAVNLTHSAATDSQQNGY</sequence>
<dbReference type="OMA" id="EKYICAN"/>
<evidence type="ECO:0000256" key="4">
    <source>
        <dbReference type="ARBA" id="ARBA00022771"/>
    </source>
</evidence>
<dbReference type="InterPro" id="IPR006456">
    <property type="entry name" value="ZF_HD_homeobox_Cys/His_dimer"/>
</dbReference>
<dbReference type="GO" id="GO:0050793">
    <property type="term" value="P:regulation of developmental process"/>
    <property type="evidence" value="ECO:0007669"/>
    <property type="project" value="TreeGrafter"/>
</dbReference>
<feature type="domain" description="ZF-HD dimerization-type" evidence="7">
    <location>
        <begin position="39"/>
        <end position="88"/>
    </location>
</feature>
<evidence type="ECO:0000313" key="9">
    <source>
        <dbReference type="Proteomes" id="UP000594263"/>
    </source>
</evidence>
<dbReference type="GO" id="GO:0003700">
    <property type="term" value="F:DNA-binding transcription factor activity"/>
    <property type="evidence" value="ECO:0007669"/>
    <property type="project" value="TreeGrafter"/>
</dbReference>
<dbReference type="PANTHER" id="PTHR31948:SF162">
    <property type="entry name" value="MINI ZINC FINGER PROTEIN 2"/>
    <property type="match status" value="1"/>
</dbReference>
<dbReference type="GO" id="GO:0008270">
    <property type="term" value="F:zinc ion binding"/>
    <property type="evidence" value="ECO:0007669"/>
    <property type="project" value="UniProtKB-KW"/>
</dbReference>
<feature type="region of interest" description="Disordered" evidence="6">
    <location>
        <begin position="1"/>
        <end position="30"/>
    </location>
</feature>
<dbReference type="NCBIfam" id="TIGR01566">
    <property type="entry name" value="ZF_HD_prot_N"/>
    <property type="match status" value="1"/>
</dbReference>
<dbReference type="PANTHER" id="PTHR31948">
    <property type="entry name" value="ZINC-FINGER HOMEODOMAIN PROTEIN 2"/>
    <property type="match status" value="1"/>
</dbReference>
<name>A0A7N0T6C8_KALFE</name>
<dbReference type="Proteomes" id="UP000594263">
    <property type="component" value="Unplaced"/>
</dbReference>
<dbReference type="EnsemblPlants" id="Kaladp0024s0337.1.v1.1">
    <property type="protein sequence ID" value="Kaladp0024s0337.1.v1.1.CDS.1"/>
    <property type="gene ID" value="Kaladp0024s0337.v1.1"/>
</dbReference>
<dbReference type="GO" id="GO:0005737">
    <property type="term" value="C:cytoplasm"/>
    <property type="evidence" value="ECO:0007669"/>
    <property type="project" value="UniProtKB-SubCell"/>
</dbReference>